<name>W5WGX3_9PSEU</name>
<dbReference type="GO" id="GO:0003824">
    <property type="term" value="F:catalytic activity"/>
    <property type="evidence" value="ECO:0007669"/>
    <property type="project" value="InterPro"/>
</dbReference>
<dbReference type="InterPro" id="IPR000120">
    <property type="entry name" value="Amidase"/>
</dbReference>
<proteinExistence type="inferred from homology"/>
<reference evidence="3 4" key="1">
    <citation type="journal article" date="2014" name="BMC Genomics">
        <title>Complete genome sequence of producer of the glycopeptide antibiotic Aculeximycin Kutzneria albida DSM 43870T, a representative of minor genus of Pseudonocardiaceae.</title>
        <authorList>
            <person name="Rebets Y."/>
            <person name="Tokovenko B."/>
            <person name="Lushchyk I."/>
            <person name="Ruckert C."/>
            <person name="Zaburannyi N."/>
            <person name="Bechthold A."/>
            <person name="Kalinowski J."/>
            <person name="Luzhetskyy A."/>
        </authorList>
    </citation>
    <scope>NUCLEOTIDE SEQUENCE [LARGE SCALE GENOMIC DNA]</scope>
    <source>
        <strain evidence="3">DSM 43870</strain>
    </source>
</reference>
<organism evidence="3 4">
    <name type="scientific">Kutzneria albida DSM 43870</name>
    <dbReference type="NCBI Taxonomy" id="1449976"/>
    <lineage>
        <taxon>Bacteria</taxon>
        <taxon>Bacillati</taxon>
        <taxon>Actinomycetota</taxon>
        <taxon>Actinomycetes</taxon>
        <taxon>Pseudonocardiales</taxon>
        <taxon>Pseudonocardiaceae</taxon>
        <taxon>Kutzneria</taxon>
    </lineage>
</organism>
<evidence type="ECO:0000313" key="3">
    <source>
        <dbReference type="EMBL" id="AHH99836.1"/>
    </source>
</evidence>
<dbReference type="InterPro" id="IPR023631">
    <property type="entry name" value="Amidase_dom"/>
</dbReference>
<dbReference type="PANTHER" id="PTHR11895">
    <property type="entry name" value="TRANSAMIDASE"/>
    <property type="match status" value="1"/>
</dbReference>
<accession>W5WGX3</accession>
<dbReference type="SUPFAM" id="SSF75304">
    <property type="entry name" value="Amidase signature (AS) enzymes"/>
    <property type="match status" value="1"/>
</dbReference>
<comment type="similarity">
    <text evidence="1">Belongs to the amidase family.</text>
</comment>
<dbReference type="PANTHER" id="PTHR11895:SF7">
    <property type="entry name" value="GLUTAMYL-TRNA(GLN) AMIDOTRANSFERASE SUBUNIT A, MITOCHONDRIAL"/>
    <property type="match status" value="1"/>
</dbReference>
<evidence type="ECO:0000313" key="4">
    <source>
        <dbReference type="Proteomes" id="UP000019225"/>
    </source>
</evidence>
<dbReference type="KEGG" id="kal:KALB_6477"/>
<feature type="domain" description="Amidase" evidence="2">
    <location>
        <begin position="65"/>
        <end position="466"/>
    </location>
</feature>
<dbReference type="Pfam" id="PF01425">
    <property type="entry name" value="Amidase"/>
    <property type="match status" value="1"/>
</dbReference>
<gene>
    <name evidence="3" type="ORF">KALB_6477</name>
</gene>
<protein>
    <recommendedName>
        <fullName evidence="2">Amidase domain-containing protein</fullName>
    </recommendedName>
</protein>
<keyword evidence="4" id="KW-1185">Reference proteome</keyword>
<dbReference type="HOGENOM" id="CLU_009600_0_3_11"/>
<dbReference type="InterPro" id="IPR036928">
    <property type="entry name" value="AS_sf"/>
</dbReference>
<dbReference type="STRING" id="1449976.KALB_6477"/>
<dbReference type="AlphaFoldDB" id="W5WGX3"/>
<dbReference type="Proteomes" id="UP000019225">
    <property type="component" value="Chromosome"/>
</dbReference>
<dbReference type="eggNOG" id="COG0154">
    <property type="taxonomic scope" value="Bacteria"/>
</dbReference>
<evidence type="ECO:0000259" key="2">
    <source>
        <dbReference type="Pfam" id="PF01425"/>
    </source>
</evidence>
<dbReference type="EMBL" id="CP007155">
    <property type="protein sequence ID" value="AHH99836.1"/>
    <property type="molecule type" value="Genomic_DNA"/>
</dbReference>
<dbReference type="Gene3D" id="3.90.1300.10">
    <property type="entry name" value="Amidase signature (AS) domain"/>
    <property type="match status" value="1"/>
</dbReference>
<evidence type="ECO:0000256" key="1">
    <source>
        <dbReference type="ARBA" id="ARBA00009199"/>
    </source>
</evidence>
<sequence length="487" mass="50558">MDPTPERLLRLDWALPFLAGSVEQLRALHPDENLAAAPSSITRPSELGLVEAASAIHAGELTPSELVADCAARIAATEPALSAFARTAVEAARERADRLDGRRPTGPLHGIPYAAKDLIDTAGLATEYGSPVHAGRVPAEDAEVVRALDAAGGVLLGKTHTHQIAYGVATPQTRNPWDTTKMASGSSGGSAVALAARQVPAALGTDTGGSLRLPSAFCGTTAIKPTYGLVPGGGVRTLSWSYDVTGPMARDARDALLLLRVLTGQVQGDPRAVLGELPALHGARIGVPDEEFLALAQPEVVAALYGVGGVLADLGAQLVPVTPPPTSLTSSVSTVVVFKEAADLFGEHVRRGECFDEDIQSFLEAGLLTTVEDYLLAQRARRAVVGAYTQLLREVDAVLLPTSPITDLPHGTVAVNDLPLVPVLTPYTFPASCTGLPAVAFPCGFTSHGMPIGAQLLGPAFAETALVGVVHAYQSATDWHRAAPVLN</sequence>